<comment type="caution">
    <text evidence="2">The sequence shown here is derived from an EMBL/GenBank/DDBJ whole genome shotgun (WGS) entry which is preliminary data.</text>
</comment>
<dbReference type="Proteomes" id="UP001597297">
    <property type="component" value="Unassembled WGS sequence"/>
</dbReference>
<dbReference type="InterPro" id="IPR010131">
    <property type="entry name" value="MdtP/NodT-like"/>
</dbReference>
<evidence type="ECO:0000256" key="1">
    <source>
        <dbReference type="ARBA" id="ARBA00007613"/>
    </source>
</evidence>
<keyword evidence="3" id="KW-1185">Reference proteome</keyword>
<evidence type="ECO:0000313" key="3">
    <source>
        <dbReference type="Proteomes" id="UP001597297"/>
    </source>
</evidence>
<gene>
    <name evidence="2" type="ORF">ACFSQZ_10515</name>
</gene>
<protein>
    <submittedName>
        <fullName evidence="2">TolC family protein</fullName>
    </submittedName>
</protein>
<reference evidence="3" key="1">
    <citation type="journal article" date="2019" name="Int. J. Syst. Evol. Microbiol.">
        <title>The Global Catalogue of Microorganisms (GCM) 10K type strain sequencing project: providing services to taxonomists for standard genome sequencing and annotation.</title>
        <authorList>
            <consortium name="The Broad Institute Genomics Platform"/>
            <consortium name="The Broad Institute Genome Sequencing Center for Infectious Disease"/>
            <person name="Wu L."/>
            <person name="Ma J."/>
        </authorList>
    </citation>
    <scope>NUCLEOTIDE SEQUENCE [LARGE SCALE GENOMIC DNA]</scope>
    <source>
        <strain evidence="3">JCM 16545</strain>
    </source>
</reference>
<dbReference type="PROSITE" id="PS51257">
    <property type="entry name" value="PROKAR_LIPOPROTEIN"/>
    <property type="match status" value="1"/>
</dbReference>
<dbReference type="RefSeq" id="WP_377092818.1">
    <property type="nucleotide sequence ID" value="NZ_JBHSJM010000001.1"/>
</dbReference>
<dbReference type="EMBL" id="JBHUJC010000034">
    <property type="protein sequence ID" value="MFD2276904.1"/>
    <property type="molecule type" value="Genomic_DNA"/>
</dbReference>
<organism evidence="2 3">
    <name type="scientific">Rubritalea spongiae</name>
    <dbReference type="NCBI Taxonomy" id="430797"/>
    <lineage>
        <taxon>Bacteria</taxon>
        <taxon>Pseudomonadati</taxon>
        <taxon>Verrucomicrobiota</taxon>
        <taxon>Verrucomicrobiia</taxon>
        <taxon>Verrucomicrobiales</taxon>
        <taxon>Rubritaleaceae</taxon>
        <taxon>Rubritalea</taxon>
    </lineage>
</organism>
<dbReference type="PANTHER" id="PTHR30203:SF24">
    <property type="entry name" value="BLR4935 PROTEIN"/>
    <property type="match status" value="1"/>
</dbReference>
<dbReference type="Pfam" id="PF02321">
    <property type="entry name" value="OEP"/>
    <property type="match status" value="2"/>
</dbReference>
<proteinExistence type="inferred from homology"/>
<comment type="similarity">
    <text evidence="1">Belongs to the outer membrane factor (OMF) (TC 1.B.17) family.</text>
</comment>
<name>A0ABW5E462_9BACT</name>
<dbReference type="Gene3D" id="1.20.1600.10">
    <property type="entry name" value="Outer membrane efflux proteins (OEP)"/>
    <property type="match status" value="1"/>
</dbReference>
<accession>A0ABW5E462</accession>
<dbReference type="InterPro" id="IPR003423">
    <property type="entry name" value="OMP_efflux"/>
</dbReference>
<sequence>MKNFTIATTLSGALALSACSSTPELIIAKPEAADLSLSKDSPVNQSAKLKLCDIATRVSSNNPQLRAARLRIQEAQGQVVQAGRLSNPELEFDLNKNVKTSEGGLEVTFAQRFPITNRLRLEKHISSQQLAIAKEEIKVAQRALITQAQILAVEIIHKRQSAAYLKQQSAILNQFAKHIEDSVQEGVLSSLDANQAKVEAVTLESQLDRVRTEEDILLNKLKAYIGVDPARPLQLTGSLPTLKMPSATLILGNRPEYRAKLIEINQSEQQIALAKANRYQDVEGRIFTSVDREEDAPEGLETEGSVGVGVSVPLNFYNKNEGNIQSARASATRIVKEKEALALVIRQEVATQHAEMQSWLNQTQKLNNRLLPLADDNAEQLEKAYSNGQAPFTSVLKARSQQLALQSQNLSNQQAFHTARVRYFAAIGLEKSSF</sequence>
<evidence type="ECO:0000313" key="2">
    <source>
        <dbReference type="EMBL" id="MFD2276904.1"/>
    </source>
</evidence>
<dbReference type="PANTHER" id="PTHR30203">
    <property type="entry name" value="OUTER MEMBRANE CATION EFFLUX PROTEIN"/>
    <property type="match status" value="1"/>
</dbReference>
<dbReference type="SUPFAM" id="SSF56954">
    <property type="entry name" value="Outer membrane efflux proteins (OEP)"/>
    <property type="match status" value="1"/>
</dbReference>